<name>A0A3L7J9G1_9HYPH</name>
<accession>A0A3L7J9G1</accession>
<dbReference type="EMBL" id="RCWN01000001">
    <property type="protein sequence ID" value="RLQ87005.1"/>
    <property type="molecule type" value="Genomic_DNA"/>
</dbReference>
<comment type="caution">
    <text evidence="1">The sequence shown here is derived from an EMBL/GenBank/DDBJ whole genome shotgun (WGS) entry which is preliminary data.</text>
</comment>
<evidence type="ECO:0008006" key="3">
    <source>
        <dbReference type="Google" id="ProtNLM"/>
    </source>
</evidence>
<evidence type="ECO:0000313" key="1">
    <source>
        <dbReference type="EMBL" id="RLQ87005.1"/>
    </source>
</evidence>
<evidence type="ECO:0000313" key="2">
    <source>
        <dbReference type="Proteomes" id="UP000281094"/>
    </source>
</evidence>
<dbReference type="Proteomes" id="UP000281094">
    <property type="component" value="Unassembled WGS sequence"/>
</dbReference>
<dbReference type="AlphaFoldDB" id="A0A3L7J9G1"/>
<organism evidence="1 2">
    <name type="scientific">Notoacmeibacter ruber</name>
    <dbReference type="NCBI Taxonomy" id="2670375"/>
    <lineage>
        <taxon>Bacteria</taxon>
        <taxon>Pseudomonadati</taxon>
        <taxon>Pseudomonadota</taxon>
        <taxon>Alphaproteobacteria</taxon>
        <taxon>Hyphomicrobiales</taxon>
        <taxon>Notoacmeibacteraceae</taxon>
        <taxon>Notoacmeibacter</taxon>
    </lineage>
</organism>
<gene>
    <name evidence="1" type="ORF">D8780_01065</name>
</gene>
<proteinExistence type="predicted"/>
<protein>
    <recommendedName>
        <fullName evidence="3">DUF1127 domain-containing protein</fullName>
    </recommendedName>
</protein>
<sequence length="86" mass="9914">MIMLFRSLTDHGRHATVYGRAVKWTMEKRRQKRRRDSISTLLNVDDDILSDVVGISRADLKRTLAAPLGVDAAAQIRRLQDRRNIQ</sequence>
<reference evidence="1 2" key="1">
    <citation type="submission" date="2018-10" db="EMBL/GenBank/DDBJ databases">
        <title>Notoacmeibacter sp. M2BS9Y-3-1, whole genome shotgun sequence.</title>
        <authorList>
            <person name="Tuo L."/>
        </authorList>
    </citation>
    <scope>NUCLEOTIDE SEQUENCE [LARGE SCALE GENOMIC DNA]</scope>
    <source>
        <strain evidence="1 2">M2BS9Y-3-1</strain>
    </source>
</reference>
<keyword evidence="2" id="KW-1185">Reference proteome</keyword>